<dbReference type="Pfam" id="PF13361">
    <property type="entry name" value="UvrD_C"/>
    <property type="match status" value="2"/>
</dbReference>
<evidence type="ECO:0000313" key="16">
    <source>
        <dbReference type="EMBL" id="EAK0453053.1"/>
    </source>
</evidence>
<feature type="binding site" evidence="14">
    <location>
        <begin position="11"/>
        <end position="18"/>
    </location>
    <ligand>
        <name>ATP</name>
        <dbReference type="ChEBI" id="CHEBI:30616"/>
    </ligand>
</feature>
<dbReference type="PANTHER" id="PTHR11070">
    <property type="entry name" value="UVRD / RECB / PCRA DNA HELICASE FAMILY MEMBER"/>
    <property type="match status" value="1"/>
</dbReference>
<keyword evidence="9" id="KW-0234">DNA repair</keyword>
<feature type="domain" description="UvrD-like helicase ATP-binding" evidence="15">
    <location>
        <begin position="1"/>
        <end position="409"/>
    </location>
</feature>
<evidence type="ECO:0000256" key="13">
    <source>
        <dbReference type="ARBA" id="ARBA00048988"/>
    </source>
</evidence>
<dbReference type="EC" id="5.6.2.4" evidence="12"/>
<keyword evidence="3" id="KW-0227">DNA damage</keyword>
<dbReference type="InterPro" id="IPR011604">
    <property type="entry name" value="PDDEXK-like_dom_sf"/>
</dbReference>
<dbReference type="Gene3D" id="3.90.320.10">
    <property type="match status" value="1"/>
</dbReference>
<keyword evidence="7 14" id="KW-0067">ATP-binding</keyword>
<keyword evidence="8" id="KW-0238">DNA-binding</keyword>
<evidence type="ECO:0000256" key="11">
    <source>
        <dbReference type="ARBA" id="ARBA00034617"/>
    </source>
</evidence>
<dbReference type="GO" id="GO:0005524">
    <property type="term" value="F:ATP binding"/>
    <property type="evidence" value="ECO:0007669"/>
    <property type="project" value="UniProtKB-UniRule"/>
</dbReference>
<keyword evidence="5 14" id="KW-0347">Helicase</keyword>
<evidence type="ECO:0000256" key="2">
    <source>
        <dbReference type="ARBA" id="ARBA00022741"/>
    </source>
</evidence>
<dbReference type="PANTHER" id="PTHR11070:SF67">
    <property type="entry name" value="DNA 3'-5' HELICASE"/>
    <property type="match status" value="1"/>
</dbReference>
<evidence type="ECO:0000256" key="5">
    <source>
        <dbReference type="ARBA" id="ARBA00022806"/>
    </source>
</evidence>
<keyword evidence="6" id="KW-0269">Exonuclease</keyword>
<evidence type="ECO:0000256" key="8">
    <source>
        <dbReference type="ARBA" id="ARBA00023125"/>
    </source>
</evidence>
<dbReference type="EMBL" id="AACCXK010000007">
    <property type="protein sequence ID" value="EAK0453053.1"/>
    <property type="molecule type" value="Genomic_DNA"/>
</dbReference>
<dbReference type="NCBIfam" id="NF010487">
    <property type="entry name" value="PRK13909.1-4"/>
    <property type="match status" value="1"/>
</dbReference>
<dbReference type="AlphaFoldDB" id="A0A5L4KD99"/>
<evidence type="ECO:0000256" key="9">
    <source>
        <dbReference type="ARBA" id="ARBA00023204"/>
    </source>
</evidence>
<comment type="catalytic activity">
    <reaction evidence="11">
        <text>Couples ATP hydrolysis with the unwinding of duplex DNA by translocating in the 3'-5' direction.</text>
        <dbReference type="EC" id="5.6.2.4"/>
    </reaction>
</comment>
<comment type="catalytic activity">
    <reaction evidence="13">
        <text>ATP + H2O = ADP + phosphate + H(+)</text>
        <dbReference type="Rhea" id="RHEA:13065"/>
        <dbReference type="ChEBI" id="CHEBI:15377"/>
        <dbReference type="ChEBI" id="CHEBI:15378"/>
        <dbReference type="ChEBI" id="CHEBI:30616"/>
        <dbReference type="ChEBI" id="CHEBI:43474"/>
        <dbReference type="ChEBI" id="CHEBI:456216"/>
        <dbReference type="EC" id="5.6.2.4"/>
    </reaction>
</comment>
<protein>
    <recommendedName>
        <fullName evidence="12">DNA 3'-5' helicase</fullName>
        <ecNumber evidence="12">5.6.2.4</ecNumber>
    </recommendedName>
</protein>
<evidence type="ECO:0000256" key="12">
    <source>
        <dbReference type="ARBA" id="ARBA00034808"/>
    </source>
</evidence>
<evidence type="ECO:0000256" key="3">
    <source>
        <dbReference type="ARBA" id="ARBA00022763"/>
    </source>
</evidence>
<dbReference type="Gene3D" id="3.40.50.300">
    <property type="entry name" value="P-loop containing nucleotide triphosphate hydrolases"/>
    <property type="match status" value="4"/>
</dbReference>
<sequence length="921" mass="106239">MSFSRYLALEASAGSGKTFALSVRFIALILQGNDIAKILALTFTKKAANEMKSRIIDAFCNLHESSKKNELNELEKILELSAVDILSLRDKYMGNFLKNELKISTFDSFFTMILRQFSLNLGIMPDFKAGTSLNGLTRSEFIKNLKQNHLLESFAFYIKETNSNKNRVFETLELLYENISLPSFGENSKIPDESYVFAKFSELKSLALEISSDKNFLKNFEANTVSQIAGKPLIKEFDSKKYFEKAALNAKFMMIRDELISNLKKYYLEYEQFKINELLKFIYLYKYSRFEAIKKENALDFIDVTRLVYELLGNIDSDMLYFRLDDRIKHILIDEFQDTNIIQYDILLPLIEETLSGSGQNDIGSFFYVGDIKQSIYRFRGGRKELFSRLRNSYKQIETLSLESNYRSAKNIVNFVNQTFSNKIKDYKTQLSCLENEGYVEVCEFVSDEFYDTLFQKIEFFVKNGVRYDDIAILCWKNSDIINIKDKLEKSGVPVATGGSNLLINSANVRVVLDFIKYCLFGDEIYIYSVHEFIGEKKSKLSLNATAELASTLKFVASYLNLECFDKNLLKLYEISLGYADIFDFIFNIQNDQTPSADTSHCGITLLTVHKSKGLEFDHVIVADRLSRAGSNIDVFITEYNNSEQKWDIKLNDSALQNLGDSEFINLKQKCKDLDYEEDINKLYVALTRAKNSLIVMSKLDSNGLKPSYFKAFTSSKEQICYLDLKPFSVGKIEPSKTSMSFYGGLERLEEFETIKKQAVSDKQNDEYELNLESIYFGEALHYCLEMIFDFEEENLKNAKTALINQFGAILSKNSIEDIINRVLNLINSVEFKNIIKDKNILKEQDIAFNQVIKRLDLLCIGDDEIVVMDYKSSKKFITQNEDQVREYMSILSQIYPQKRVVGKIIYLLNDKVEFLNVDLI</sequence>
<dbReference type="PROSITE" id="PS51198">
    <property type="entry name" value="UVRD_HELICASE_ATP_BIND"/>
    <property type="match status" value="1"/>
</dbReference>
<evidence type="ECO:0000256" key="1">
    <source>
        <dbReference type="ARBA" id="ARBA00022722"/>
    </source>
</evidence>
<keyword evidence="1" id="KW-0540">Nuclease</keyword>
<evidence type="ECO:0000256" key="14">
    <source>
        <dbReference type="PROSITE-ProRule" id="PRU00560"/>
    </source>
</evidence>
<dbReference type="Pfam" id="PF00580">
    <property type="entry name" value="UvrD-helicase"/>
    <property type="match status" value="1"/>
</dbReference>
<dbReference type="NCBIfam" id="NF010485">
    <property type="entry name" value="PRK13909.1-2"/>
    <property type="match status" value="1"/>
</dbReference>
<name>A0A5L4KD99_CAMFE</name>
<dbReference type="GO" id="GO:0005829">
    <property type="term" value="C:cytosol"/>
    <property type="evidence" value="ECO:0007669"/>
    <property type="project" value="TreeGrafter"/>
</dbReference>
<dbReference type="SUPFAM" id="SSF52540">
    <property type="entry name" value="P-loop containing nucleoside triphosphate hydrolases"/>
    <property type="match status" value="1"/>
</dbReference>
<dbReference type="InterPro" id="IPR000212">
    <property type="entry name" value="DNA_helicase_UvrD/REP"/>
</dbReference>
<proteinExistence type="predicted"/>
<dbReference type="GO" id="GO:0016887">
    <property type="term" value="F:ATP hydrolysis activity"/>
    <property type="evidence" value="ECO:0007669"/>
    <property type="project" value="RHEA"/>
</dbReference>
<dbReference type="InterPro" id="IPR014017">
    <property type="entry name" value="DNA_helicase_UvrD-like_C"/>
</dbReference>
<keyword evidence="10" id="KW-0413">Isomerase</keyword>
<dbReference type="RefSeq" id="WP_152789197.1">
    <property type="nucleotide sequence ID" value="NZ_AACKKR020000001.1"/>
</dbReference>
<evidence type="ECO:0000259" key="15">
    <source>
        <dbReference type="PROSITE" id="PS51198"/>
    </source>
</evidence>
<reference evidence="16" key="1">
    <citation type="submission" date="2018-05" db="EMBL/GenBank/DDBJ databases">
        <authorList>
            <consortium name="PulseNet: The National Subtyping Network for Foodborne Disease Surveillance"/>
            <person name="Tarr C.L."/>
            <person name="Trees E."/>
            <person name="Katz L.S."/>
            <person name="Carleton-Romer H.A."/>
            <person name="Stroika S."/>
            <person name="Kucerova Z."/>
            <person name="Roache K.F."/>
            <person name="Sabol A.L."/>
            <person name="Besser J."/>
            <person name="Gerner-Smidt P."/>
        </authorList>
    </citation>
    <scope>NUCLEOTIDE SEQUENCE</scope>
    <source>
        <strain evidence="16">2014D-0197</strain>
    </source>
</reference>
<keyword evidence="4 14" id="KW-0378">Hydrolase</keyword>
<dbReference type="GO" id="GO:0000725">
    <property type="term" value="P:recombinational repair"/>
    <property type="evidence" value="ECO:0007669"/>
    <property type="project" value="TreeGrafter"/>
</dbReference>
<evidence type="ECO:0000256" key="7">
    <source>
        <dbReference type="ARBA" id="ARBA00022840"/>
    </source>
</evidence>
<dbReference type="InterPro" id="IPR014016">
    <property type="entry name" value="UvrD-like_ATP-bd"/>
</dbReference>
<comment type="caution">
    <text evidence="16">The sequence shown here is derived from an EMBL/GenBank/DDBJ whole genome shotgun (WGS) entry which is preliminary data.</text>
</comment>
<keyword evidence="2 14" id="KW-0547">Nucleotide-binding</keyword>
<dbReference type="GO" id="GO:0003677">
    <property type="term" value="F:DNA binding"/>
    <property type="evidence" value="ECO:0007669"/>
    <property type="project" value="UniProtKB-KW"/>
</dbReference>
<accession>A0A5L4KD99</accession>
<evidence type="ECO:0000256" key="10">
    <source>
        <dbReference type="ARBA" id="ARBA00023235"/>
    </source>
</evidence>
<gene>
    <name evidence="16" type="ORF">AAH17_05210</name>
</gene>
<evidence type="ECO:0000256" key="6">
    <source>
        <dbReference type="ARBA" id="ARBA00022839"/>
    </source>
</evidence>
<dbReference type="InterPro" id="IPR027417">
    <property type="entry name" value="P-loop_NTPase"/>
</dbReference>
<dbReference type="GO" id="GO:0043138">
    <property type="term" value="F:3'-5' DNA helicase activity"/>
    <property type="evidence" value="ECO:0007669"/>
    <property type="project" value="UniProtKB-EC"/>
</dbReference>
<organism evidence="16">
    <name type="scientific">Campylobacter fetus</name>
    <dbReference type="NCBI Taxonomy" id="196"/>
    <lineage>
        <taxon>Bacteria</taxon>
        <taxon>Pseudomonadati</taxon>
        <taxon>Campylobacterota</taxon>
        <taxon>Epsilonproteobacteria</taxon>
        <taxon>Campylobacterales</taxon>
        <taxon>Campylobacteraceae</taxon>
        <taxon>Campylobacter</taxon>
    </lineage>
</organism>
<evidence type="ECO:0000256" key="4">
    <source>
        <dbReference type="ARBA" id="ARBA00022801"/>
    </source>
</evidence>
<dbReference type="GO" id="GO:0004527">
    <property type="term" value="F:exonuclease activity"/>
    <property type="evidence" value="ECO:0007669"/>
    <property type="project" value="UniProtKB-KW"/>
</dbReference>